<keyword evidence="1" id="KW-1133">Transmembrane helix</keyword>
<keyword evidence="3" id="KW-1185">Reference proteome</keyword>
<keyword evidence="1" id="KW-0812">Transmembrane</keyword>
<evidence type="ECO:0000313" key="2">
    <source>
        <dbReference type="EMBL" id="KAI1702249.1"/>
    </source>
</evidence>
<evidence type="ECO:0000256" key="1">
    <source>
        <dbReference type="SAM" id="Phobius"/>
    </source>
</evidence>
<reference evidence="2" key="1">
    <citation type="submission" date="2022-01" db="EMBL/GenBank/DDBJ databases">
        <title>Genome Sequence Resource for Two Populations of Ditylenchus destructor, the Migratory Endoparasitic Phytonematode.</title>
        <authorList>
            <person name="Zhang H."/>
            <person name="Lin R."/>
            <person name="Xie B."/>
        </authorList>
    </citation>
    <scope>NUCLEOTIDE SEQUENCE</scope>
    <source>
        <strain evidence="2">BazhouSP</strain>
    </source>
</reference>
<name>A0AAD4MRY2_9BILA</name>
<proteinExistence type="predicted"/>
<sequence length="124" mass="13893">MLIFIFSRIVSKKAYYRQGFYVLYCAVSLVDLYYVAIVGYLTSPYSSYAAGAARMHSSELDIYLEFFSMHSAAGIWEPNGLLKAPAIVPGSKFVRTQRSLSIVLPFFTLTKAMTKFGVANGWFS</sequence>
<dbReference type="Proteomes" id="UP001201812">
    <property type="component" value="Unassembled WGS sequence"/>
</dbReference>
<gene>
    <name evidence="2" type="ORF">DdX_15587</name>
</gene>
<protein>
    <submittedName>
        <fullName evidence="2">Uncharacterized protein</fullName>
    </submittedName>
</protein>
<keyword evidence="1" id="KW-0472">Membrane</keyword>
<comment type="caution">
    <text evidence="2">The sequence shown here is derived from an EMBL/GenBank/DDBJ whole genome shotgun (WGS) entry which is preliminary data.</text>
</comment>
<evidence type="ECO:0000313" key="3">
    <source>
        <dbReference type="Proteomes" id="UP001201812"/>
    </source>
</evidence>
<accession>A0AAD4MRY2</accession>
<dbReference type="AlphaFoldDB" id="A0AAD4MRY2"/>
<organism evidence="2 3">
    <name type="scientific">Ditylenchus destructor</name>
    <dbReference type="NCBI Taxonomy" id="166010"/>
    <lineage>
        <taxon>Eukaryota</taxon>
        <taxon>Metazoa</taxon>
        <taxon>Ecdysozoa</taxon>
        <taxon>Nematoda</taxon>
        <taxon>Chromadorea</taxon>
        <taxon>Rhabditida</taxon>
        <taxon>Tylenchina</taxon>
        <taxon>Tylenchomorpha</taxon>
        <taxon>Sphaerularioidea</taxon>
        <taxon>Anguinidae</taxon>
        <taxon>Anguininae</taxon>
        <taxon>Ditylenchus</taxon>
    </lineage>
</organism>
<dbReference type="EMBL" id="JAKKPZ010000102">
    <property type="protein sequence ID" value="KAI1702249.1"/>
    <property type="molecule type" value="Genomic_DNA"/>
</dbReference>
<feature type="transmembrane region" description="Helical" evidence="1">
    <location>
        <begin position="21"/>
        <end position="41"/>
    </location>
</feature>